<feature type="transmembrane region" description="Helical" evidence="1">
    <location>
        <begin position="12"/>
        <end position="30"/>
    </location>
</feature>
<sequence>MSGLFCQSLQVVFIMSSNYYYILIIMLIFAM</sequence>
<comment type="caution">
    <text evidence="2">The sequence shown here is derived from an EMBL/GenBank/DDBJ whole genome shotgun (WGS) entry which is preliminary data.</text>
</comment>
<evidence type="ECO:0000313" key="2">
    <source>
        <dbReference type="EMBL" id="NJC19103.1"/>
    </source>
</evidence>
<keyword evidence="1" id="KW-0472">Membrane</keyword>
<organism evidence="2 3">
    <name type="scientific">Butyricimonas paravirosa</name>
    <dbReference type="NCBI Taxonomy" id="1472417"/>
    <lineage>
        <taxon>Bacteria</taxon>
        <taxon>Pseudomonadati</taxon>
        <taxon>Bacteroidota</taxon>
        <taxon>Bacteroidia</taxon>
        <taxon>Bacteroidales</taxon>
        <taxon>Odoribacteraceae</taxon>
        <taxon>Butyricimonas</taxon>
    </lineage>
</organism>
<name>A0A7X5YEU5_9BACT</name>
<keyword evidence="1" id="KW-1133">Transmembrane helix</keyword>
<dbReference type="EMBL" id="JAATLI010000009">
    <property type="protein sequence ID" value="NJC19103.1"/>
    <property type="molecule type" value="Genomic_DNA"/>
</dbReference>
<accession>A0A7X5YEU5</accession>
<protein>
    <submittedName>
        <fullName evidence="2">Uncharacterized protein</fullName>
    </submittedName>
</protein>
<gene>
    <name evidence="2" type="ORF">GGR15_002733</name>
</gene>
<evidence type="ECO:0000256" key="1">
    <source>
        <dbReference type="SAM" id="Phobius"/>
    </source>
</evidence>
<proteinExistence type="predicted"/>
<reference evidence="2 3" key="1">
    <citation type="submission" date="2020-03" db="EMBL/GenBank/DDBJ databases">
        <title>Genomic Encyclopedia of Type Strains, Phase IV (KMG-IV): sequencing the most valuable type-strain genomes for metagenomic binning, comparative biology and taxonomic classification.</title>
        <authorList>
            <person name="Goeker M."/>
        </authorList>
    </citation>
    <scope>NUCLEOTIDE SEQUENCE [LARGE SCALE GENOMIC DNA]</scope>
    <source>
        <strain evidence="2 3">DSM 105722</strain>
    </source>
</reference>
<keyword evidence="1" id="KW-0812">Transmembrane</keyword>
<dbReference type="Proteomes" id="UP000576368">
    <property type="component" value="Unassembled WGS sequence"/>
</dbReference>
<dbReference type="AlphaFoldDB" id="A0A7X5YEU5"/>
<evidence type="ECO:0000313" key="3">
    <source>
        <dbReference type="Proteomes" id="UP000576368"/>
    </source>
</evidence>